<protein>
    <submittedName>
        <fullName evidence="3">Uncharacterized protein</fullName>
    </submittedName>
</protein>
<proteinExistence type="predicted"/>
<feature type="transmembrane region" description="Helical" evidence="2">
    <location>
        <begin position="55"/>
        <end position="74"/>
    </location>
</feature>
<dbReference type="AlphaFoldDB" id="A0A6C0B4S5"/>
<evidence type="ECO:0000256" key="1">
    <source>
        <dbReference type="SAM" id="MobiDB-lite"/>
    </source>
</evidence>
<name>A0A6C0B4S5_9ZZZZ</name>
<accession>A0A6C0B4S5</accession>
<evidence type="ECO:0000256" key="2">
    <source>
        <dbReference type="SAM" id="Phobius"/>
    </source>
</evidence>
<keyword evidence="2" id="KW-0472">Membrane</keyword>
<sequence length="172" mass="18738">MAIFALTTGREWGIMIGVGLGLYAFFFLLGFGFSAAATFHSCEKVDAAKNAKHGAIWGAYPGIAWFIIRTFEILRVQFDRFYRSFDSTTEGIERAGWISIGYFLTLACVVGIYGLVGDSITDICIPSVDEATQFKQNMLDQKAKKDAAVKAAQESTPAVKPVVDSGQSGKKQ</sequence>
<feature type="region of interest" description="Disordered" evidence="1">
    <location>
        <begin position="153"/>
        <end position="172"/>
    </location>
</feature>
<keyword evidence="2" id="KW-0812">Transmembrane</keyword>
<feature type="transmembrane region" description="Helical" evidence="2">
    <location>
        <begin position="12"/>
        <end position="35"/>
    </location>
</feature>
<reference evidence="3" key="1">
    <citation type="journal article" date="2020" name="Nature">
        <title>Giant virus diversity and host interactions through global metagenomics.</title>
        <authorList>
            <person name="Schulz F."/>
            <person name="Roux S."/>
            <person name="Paez-Espino D."/>
            <person name="Jungbluth S."/>
            <person name="Walsh D.A."/>
            <person name="Denef V.J."/>
            <person name="McMahon K.D."/>
            <person name="Konstantinidis K.T."/>
            <person name="Eloe-Fadrosh E.A."/>
            <person name="Kyrpides N.C."/>
            <person name="Woyke T."/>
        </authorList>
    </citation>
    <scope>NUCLEOTIDE SEQUENCE</scope>
    <source>
        <strain evidence="3">GVMAG-M-3300009684-20</strain>
    </source>
</reference>
<evidence type="ECO:0000313" key="3">
    <source>
        <dbReference type="EMBL" id="QHS87225.1"/>
    </source>
</evidence>
<organism evidence="3">
    <name type="scientific">viral metagenome</name>
    <dbReference type="NCBI Taxonomy" id="1070528"/>
    <lineage>
        <taxon>unclassified sequences</taxon>
        <taxon>metagenomes</taxon>
        <taxon>organismal metagenomes</taxon>
    </lineage>
</organism>
<feature type="transmembrane region" description="Helical" evidence="2">
    <location>
        <begin position="95"/>
        <end position="116"/>
    </location>
</feature>
<dbReference type="EMBL" id="MN739079">
    <property type="protein sequence ID" value="QHS87225.1"/>
    <property type="molecule type" value="Genomic_DNA"/>
</dbReference>
<keyword evidence="2" id="KW-1133">Transmembrane helix</keyword>